<comment type="caution">
    <text evidence="3">The sequence shown here is derived from an EMBL/GenBank/DDBJ whole genome shotgun (WGS) entry which is preliminary data.</text>
</comment>
<name>A0AA36J6G4_9DINO</name>
<feature type="compositionally biased region" description="Low complexity" evidence="1">
    <location>
        <begin position="1"/>
        <end position="11"/>
    </location>
</feature>
<dbReference type="Gene3D" id="3.40.33.10">
    <property type="entry name" value="CAP"/>
    <property type="match status" value="1"/>
</dbReference>
<evidence type="ECO:0000313" key="4">
    <source>
        <dbReference type="Proteomes" id="UP001178507"/>
    </source>
</evidence>
<evidence type="ECO:0000259" key="2">
    <source>
        <dbReference type="Pfam" id="PF00188"/>
    </source>
</evidence>
<evidence type="ECO:0000313" key="3">
    <source>
        <dbReference type="EMBL" id="CAJ1400472.1"/>
    </source>
</evidence>
<organism evidence="3 4">
    <name type="scientific">Effrenium voratum</name>
    <dbReference type="NCBI Taxonomy" id="2562239"/>
    <lineage>
        <taxon>Eukaryota</taxon>
        <taxon>Sar</taxon>
        <taxon>Alveolata</taxon>
        <taxon>Dinophyceae</taxon>
        <taxon>Suessiales</taxon>
        <taxon>Symbiodiniaceae</taxon>
        <taxon>Effrenium</taxon>
    </lineage>
</organism>
<feature type="region of interest" description="Disordered" evidence="1">
    <location>
        <begin position="1"/>
        <end position="36"/>
    </location>
</feature>
<feature type="domain" description="SCP" evidence="2">
    <location>
        <begin position="61"/>
        <end position="99"/>
    </location>
</feature>
<dbReference type="EMBL" id="CAUJNA010003372">
    <property type="protein sequence ID" value="CAJ1400472.1"/>
    <property type="molecule type" value="Genomic_DNA"/>
</dbReference>
<keyword evidence="4" id="KW-1185">Reference proteome</keyword>
<dbReference type="AlphaFoldDB" id="A0AA36J6G4"/>
<gene>
    <name evidence="3" type="ORF">EVOR1521_LOCUS23801</name>
</gene>
<protein>
    <recommendedName>
        <fullName evidence="2">SCP domain-containing protein</fullName>
    </recommendedName>
</protein>
<proteinExistence type="predicted"/>
<dbReference type="Pfam" id="PF00188">
    <property type="entry name" value="CAP"/>
    <property type="match status" value="1"/>
</dbReference>
<reference evidence="3" key="1">
    <citation type="submission" date="2023-08" db="EMBL/GenBank/DDBJ databases">
        <authorList>
            <person name="Chen Y."/>
            <person name="Shah S."/>
            <person name="Dougan E. K."/>
            <person name="Thang M."/>
            <person name="Chan C."/>
        </authorList>
    </citation>
    <scope>NUCLEOTIDE SEQUENCE</scope>
</reference>
<dbReference type="Proteomes" id="UP001178507">
    <property type="component" value="Unassembled WGS sequence"/>
</dbReference>
<dbReference type="InterPro" id="IPR014044">
    <property type="entry name" value="CAP_dom"/>
</dbReference>
<sequence length="170" mass="18765">MASPKSSPSSPSRRKPGANGAKSPVRKNQGPKQTLTAATELIPEGDDRWAPPAWVQTVLLAHNEKRAAHWTPPLVWSQECYEHARMQAQACEAAERRLTKNFIESLSGRHGQNLLGPSRTAPWICPKNMSKPIFHIPPLSHLQMLSESVTKDPGSEEGFDCLVVFKVHAC</sequence>
<dbReference type="SUPFAM" id="SSF55797">
    <property type="entry name" value="PR-1-like"/>
    <property type="match status" value="1"/>
</dbReference>
<dbReference type="InterPro" id="IPR035940">
    <property type="entry name" value="CAP_sf"/>
</dbReference>
<accession>A0AA36J6G4</accession>
<evidence type="ECO:0000256" key="1">
    <source>
        <dbReference type="SAM" id="MobiDB-lite"/>
    </source>
</evidence>